<reference evidence="1" key="1">
    <citation type="submission" date="2021-10" db="EMBL/GenBank/DDBJ databases">
        <title>Melipona bicolor Genome sequencing and assembly.</title>
        <authorList>
            <person name="Araujo N.S."/>
            <person name="Arias M.C."/>
        </authorList>
    </citation>
    <scope>NUCLEOTIDE SEQUENCE</scope>
    <source>
        <strain evidence="1">USP_2M_L1-L4_2017</strain>
        <tissue evidence="1">Whole body</tissue>
    </source>
</reference>
<comment type="caution">
    <text evidence="1">The sequence shown here is derived from an EMBL/GenBank/DDBJ whole genome shotgun (WGS) entry which is preliminary data.</text>
</comment>
<accession>A0AA40GDH6</accession>
<name>A0AA40GDH6_9HYME</name>
<keyword evidence="2" id="KW-1185">Reference proteome</keyword>
<dbReference type="AlphaFoldDB" id="A0AA40GDH6"/>
<dbReference type="EMBL" id="JAHYIQ010000001">
    <property type="protein sequence ID" value="KAK1135853.1"/>
    <property type="molecule type" value="Genomic_DNA"/>
</dbReference>
<gene>
    <name evidence="1" type="ORF">K0M31_000425</name>
</gene>
<dbReference type="Proteomes" id="UP001177670">
    <property type="component" value="Unassembled WGS sequence"/>
</dbReference>
<proteinExistence type="predicted"/>
<organism evidence="1 2">
    <name type="scientific">Melipona bicolor</name>
    <dbReference type="NCBI Taxonomy" id="60889"/>
    <lineage>
        <taxon>Eukaryota</taxon>
        <taxon>Metazoa</taxon>
        <taxon>Ecdysozoa</taxon>
        <taxon>Arthropoda</taxon>
        <taxon>Hexapoda</taxon>
        <taxon>Insecta</taxon>
        <taxon>Pterygota</taxon>
        <taxon>Neoptera</taxon>
        <taxon>Endopterygota</taxon>
        <taxon>Hymenoptera</taxon>
        <taxon>Apocrita</taxon>
        <taxon>Aculeata</taxon>
        <taxon>Apoidea</taxon>
        <taxon>Anthophila</taxon>
        <taxon>Apidae</taxon>
        <taxon>Melipona</taxon>
    </lineage>
</organism>
<evidence type="ECO:0000313" key="2">
    <source>
        <dbReference type="Proteomes" id="UP001177670"/>
    </source>
</evidence>
<protein>
    <submittedName>
        <fullName evidence="1">Uncharacterized protein</fullName>
    </submittedName>
</protein>
<evidence type="ECO:0000313" key="1">
    <source>
        <dbReference type="EMBL" id="KAK1135853.1"/>
    </source>
</evidence>
<sequence length="164" mass="18387">MIQVSVQACYSEYVHGGDERSSSVDTTLCGGLKYPNQFYRMTREKLCVISPGGISLLRLIQGLLVRMPIPHLAAFPGYGRNREGRGKRRKIDRDTEILVFLVSYTEEIVKIRSYRRHPQLHTLAGELRDGSGGSLMAKFSIRQTSVRGNGSSFSHREEPNMPGS</sequence>